<dbReference type="Gene3D" id="3.40.50.1240">
    <property type="entry name" value="Phosphoglycerate mutase-like"/>
    <property type="match status" value="1"/>
</dbReference>
<dbReference type="SUPFAM" id="SSF53254">
    <property type="entry name" value="Phosphoglycerate mutase-like"/>
    <property type="match status" value="1"/>
</dbReference>
<dbReference type="PANTHER" id="PTHR48100">
    <property type="entry name" value="BROAD-SPECIFICITY PHOSPHATASE YOR283W-RELATED"/>
    <property type="match status" value="1"/>
</dbReference>
<dbReference type="CDD" id="cd07067">
    <property type="entry name" value="HP_PGM_like"/>
    <property type="match status" value="1"/>
</dbReference>
<dbReference type="Proteomes" id="UP001056336">
    <property type="component" value="Chromosome"/>
</dbReference>
<dbReference type="InterPro" id="IPR013078">
    <property type="entry name" value="His_Pase_superF_clade-1"/>
</dbReference>
<dbReference type="InterPro" id="IPR050275">
    <property type="entry name" value="PGM_Phosphatase"/>
</dbReference>
<organism evidence="1 2">
    <name type="scientific">Jatrophihabitans telluris</name>
    <dbReference type="NCBI Taxonomy" id="2038343"/>
    <lineage>
        <taxon>Bacteria</taxon>
        <taxon>Bacillati</taxon>
        <taxon>Actinomycetota</taxon>
        <taxon>Actinomycetes</taxon>
        <taxon>Jatrophihabitantales</taxon>
        <taxon>Jatrophihabitantaceae</taxon>
        <taxon>Jatrophihabitans</taxon>
    </lineage>
</organism>
<keyword evidence="2" id="KW-1185">Reference proteome</keyword>
<protein>
    <submittedName>
        <fullName evidence="1">Histidine phosphatase family protein</fullName>
    </submittedName>
</protein>
<dbReference type="PANTHER" id="PTHR48100:SF58">
    <property type="entry name" value="PE-PGRS FAMILY PROTEIN PE_PGRS11"/>
    <property type="match status" value="1"/>
</dbReference>
<dbReference type="InterPro" id="IPR001345">
    <property type="entry name" value="PG/BPGM_mutase_AS"/>
</dbReference>
<dbReference type="InterPro" id="IPR029033">
    <property type="entry name" value="His_PPase_superfam"/>
</dbReference>
<sequence>MRLILIRHGQTESNLHHQLDTAEPGAPLTEVGHEQARALVQTLAGESIAVIAASVLIRTQQTAEPLAAARSLPVLVRNGVREIGAGELEMRGDPESGELYMKVAFGWADGDLDVSLPGGPDGATVLSDFDAAVAELSSMLASRQATAVIFSHGAILRTWLAARADNVDTEYAAAHPLSNTAIVTVEGTPRDGWHVLAWEGSPVLGPAADALADPTGQTHPDRP</sequence>
<gene>
    <name evidence="1" type="ORF">M6D93_05325</name>
</gene>
<name>A0ABY4R0K5_9ACTN</name>
<dbReference type="Pfam" id="PF00300">
    <property type="entry name" value="His_Phos_1"/>
    <property type="match status" value="1"/>
</dbReference>
<dbReference type="PROSITE" id="PS00175">
    <property type="entry name" value="PG_MUTASE"/>
    <property type="match status" value="1"/>
</dbReference>
<evidence type="ECO:0000313" key="2">
    <source>
        <dbReference type="Proteomes" id="UP001056336"/>
    </source>
</evidence>
<dbReference type="SMART" id="SM00855">
    <property type="entry name" value="PGAM"/>
    <property type="match status" value="1"/>
</dbReference>
<reference evidence="1" key="1">
    <citation type="journal article" date="2018" name="Int. J. Syst. Evol. Microbiol.">
        <title>Jatrophihabitans telluris sp. nov., isolated from sediment soil of lava forest wetlands and the emended description of the genus Jatrophihabitans.</title>
        <authorList>
            <person name="Lee K.C."/>
            <person name="Suh M.K."/>
            <person name="Eom M.K."/>
            <person name="Kim K.K."/>
            <person name="Kim J.S."/>
            <person name="Kim D.S."/>
            <person name="Ko S.H."/>
            <person name="Shin Y.K."/>
            <person name="Lee J.S."/>
        </authorList>
    </citation>
    <scope>NUCLEOTIDE SEQUENCE</scope>
    <source>
        <strain evidence="1">N237</strain>
    </source>
</reference>
<proteinExistence type="predicted"/>
<dbReference type="RefSeq" id="WP_249773322.1">
    <property type="nucleotide sequence ID" value="NZ_CP097332.1"/>
</dbReference>
<reference evidence="1" key="2">
    <citation type="submission" date="2022-05" db="EMBL/GenBank/DDBJ databases">
        <authorList>
            <person name="Kim J.-S."/>
            <person name="Lee K."/>
            <person name="Suh M."/>
            <person name="Eom M."/>
            <person name="Kim J.-S."/>
            <person name="Kim D.-S."/>
            <person name="Ko S.-H."/>
            <person name="Shin Y."/>
            <person name="Lee J.-S."/>
        </authorList>
    </citation>
    <scope>NUCLEOTIDE SEQUENCE</scope>
    <source>
        <strain evidence="1">N237</strain>
    </source>
</reference>
<accession>A0ABY4R0K5</accession>
<evidence type="ECO:0000313" key="1">
    <source>
        <dbReference type="EMBL" id="UQX89426.1"/>
    </source>
</evidence>
<dbReference type="EMBL" id="CP097332">
    <property type="protein sequence ID" value="UQX89426.1"/>
    <property type="molecule type" value="Genomic_DNA"/>
</dbReference>